<keyword evidence="1" id="KW-1133">Transmembrane helix</keyword>
<feature type="transmembrane region" description="Helical" evidence="1">
    <location>
        <begin position="63"/>
        <end position="86"/>
    </location>
</feature>
<gene>
    <name evidence="2" type="primary">ORF686</name>
</gene>
<feature type="non-terminal residue" evidence="2">
    <location>
        <position position="1"/>
    </location>
</feature>
<evidence type="ECO:0000313" key="2">
    <source>
        <dbReference type="EMBL" id="CEK47160.1"/>
    </source>
</evidence>
<sequence length="108" mass="11294">QIFQELIQAAIAGTFYIQISGADDNMGTRTVTVVPYSVGIVDDRVFVPPVTITQPSSGYSAGAMAGIAIGMLVFGIILGVIAILGFRRFRGGGSGTDISMKKLGHESE</sequence>
<organism evidence="2">
    <name type="scientific">Arion vulgaris</name>
    <dbReference type="NCBI Taxonomy" id="1028688"/>
    <lineage>
        <taxon>Eukaryota</taxon>
        <taxon>Metazoa</taxon>
        <taxon>Spiralia</taxon>
        <taxon>Lophotrochozoa</taxon>
        <taxon>Mollusca</taxon>
        <taxon>Gastropoda</taxon>
        <taxon>Heterobranchia</taxon>
        <taxon>Euthyneura</taxon>
        <taxon>Panpulmonata</taxon>
        <taxon>Eupulmonata</taxon>
        <taxon>Stylommatophora</taxon>
        <taxon>Helicina</taxon>
        <taxon>Arionoidea</taxon>
        <taxon>Arionidae</taxon>
        <taxon>Arion</taxon>
    </lineage>
</organism>
<proteinExistence type="predicted"/>
<evidence type="ECO:0000256" key="1">
    <source>
        <dbReference type="SAM" id="Phobius"/>
    </source>
</evidence>
<name>A0A0B6XV29_9EUPU</name>
<keyword evidence="1" id="KW-0472">Membrane</keyword>
<protein>
    <submittedName>
        <fullName evidence="2">Uncharacterized protein</fullName>
    </submittedName>
</protein>
<keyword evidence="1" id="KW-0812">Transmembrane</keyword>
<reference evidence="2" key="1">
    <citation type="submission" date="2014-12" db="EMBL/GenBank/DDBJ databases">
        <title>Insight into the proteome of Arion vulgaris.</title>
        <authorList>
            <person name="Aradska J."/>
            <person name="Bulat T."/>
            <person name="Smidak R."/>
            <person name="Sarate P."/>
            <person name="Gangsoo J."/>
            <person name="Sialana F."/>
            <person name="Bilban M."/>
            <person name="Lubec G."/>
        </authorList>
    </citation>
    <scope>NUCLEOTIDE SEQUENCE</scope>
    <source>
        <tissue evidence="2">Skin</tissue>
    </source>
</reference>
<feature type="non-terminal residue" evidence="2">
    <location>
        <position position="108"/>
    </location>
</feature>
<dbReference type="EMBL" id="HACG01000295">
    <property type="protein sequence ID" value="CEK47160.1"/>
    <property type="molecule type" value="Transcribed_RNA"/>
</dbReference>
<accession>A0A0B6XV29</accession>
<dbReference type="AlphaFoldDB" id="A0A0B6XV29"/>